<name>A0A8H7TF73_9HELO</name>
<evidence type="ECO:0000313" key="3">
    <source>
        <dbReference type="Proteomes" id="UP000664132"/>
    </source>
</evidence>
<reference evidence="2" key="1">
    <citation type="submission" date="2021-02" db="EMBL/GenBank/DDBJ databases">
        <title>Genome sequence Cadophora malorum strain M34.</title>
        <authorList>
            <person name="Stefanovic E."/>
            <person name="Vu D."/>
            <person name="Scully C."/>
            <person name="Dijksterhuis J."/>
            <person name="Roader J."/>
            <person name="Houbraken J."/>
        </authorList>
    </citation>
    <scope>NUCLEOTIDE SEQUENCE</scope>
    <source>
        <strain evidence="2">M34</strain>
    </source>
</reference>
<feature type="region of interest" description="Disordered" evidence="1">
    <location>
        <begin position="132"/>
        <end position="184"/>
    </location>
</feature>
<evidence type="ECO:0000313" key="2">
    <source>
        <dbReference type="EMBL" id="KAG4418366.1"/>
    </source>
</evidence>
<gene>
    <name evidence="2" type="ORF">IFR04_008508</name>
</gene>
<organism evidence="2 3">
    <name type="scientific">Cadophora malorum</name>
    <dbReference type="NCBI Taxonomy" id="108018"/>
    <lineage>
        <taxon>Eukaryota</taxon>
        <taxon>Fungi</taxon>
        <taxon>Dikarya</taxon>
        <taxon>Ascomycota</taxon>
        <taxon>Pezizomycotina</taxon>
        <taxon>Leotiomycetes</taxon>
        <taxon>Helotiales</taxon>
        <taxon>Ploettnerulaceae</taxon>
        <taxon>Cadophora</taxon>
    </lineage>
</organism>
<dbReference type="Proteomes" id="UP000664132">
    <property type="component" value="Unassembled WGS sequence"/>
</dbReference>
<proteinExistence type="predicted"/>
<keyword evidence="3" id="KW-1185">Reference proteome</keyword>
<dbReference type="EMBL" id="JAFJYH010000130">
    <property type="protein sequence ID" value="KAG4418366.1"/>
    <property type="molecule type" value="Genomic_DNA"/>
</dbReference>
<comment type="caution">
    <text evidence="2">The sequence shown here is derived from an EMBL/GenBank/DDBJ whole genome shotgun (WGS) entry which is preliminary data.</text>
</comment>
<feature type="region of interest" description="Disordered" evidence="1">
    <location>
        <begin position="1"/>
        <end position="38"/>
    </location>
</feature>
<protein>
    <submittedName>
        <fullName evidence="2">Uncharacterized protein</fullName>
    </submittedName>
</protein>
<dbReference type="AlphaFoldDB" id="A0A8H7TF73"/>
<evidence type="ECO:0000256" key="1">
    <source>
        <dbReference type="SAM" id="MobiDB-lite"/>
    </source>
</evidence>
<feature type="compositionally biased region" description="Basic and acidic residues" evidence="1">
    <location>
        <begin position="1"/>
        <end position="13"/>
    </location>
</feature>
<dbReference type="OrthoDB" id="3563518at2759"/>
<sequence>MRDIRTNLERKSLPEPPIEGGNLHPQSTMGNGEGLRRMPTVKNRRDAPIMHRHATTESINSTGALPIADMTEQEVREALAISHERHMAAVAQLNIATETLASLHSTYQFRESDDSIMRKMVELCHDIKQWNRKLSPGTKKPGPEKKAVKAPTYSGHGISIPGSQQTMERFPGRRQGRAWSIKSSPELCLEAPHDGCV</sequence>
<accession>A0A8H7TF73</accession>